<dbReference type="InterPro" id="IPR003148">
    <property type="entry name" value="RCK_N"/>
</dbReference>
<evidence type="ECO:0000259" key="13">
    <source>
        <dbReference type="Pfam" id="PF03493"/>
    </source>
</evidence>
<feature type="transmembrane region" description="Helical" evidence="12">
    <location>
        <begin position="271"/>
        <end position="292"/>
    </location>
</feature>
<evidence type="ECO:0000256" key="2">
    <source>
        <dbReference type="ARBA" id="ARBA00022448"/>
    </source>
</evidence>
<name>A0AAV8V2X6_9RHOD</name>
<evidence type="ECO:0000256" key="4">
    <source>
        <dbReference type="ARBA" id="ARBA00022692"/>
    </source>
</evidence>
<feature type="domain" description="RCK N-terminal" evidence="15">
    <location>
        <begin position="709"/>
        <end position="834"/>
    </location>
</feature>
<dbReference type="PANTHER" id="PTHR10027">
    <property type="entry name" value="CALCIUM-ACTIVATED POTASSIUM CHANNEL ALPHA CHAIN"/>
    <property type="match status" value="1"/>
</dbReference>
<proteinExistence type="predicted"/>
<evidence type="ECO:0000256" key="12">
    <source>
        <dbReference type="SAM" id="Phobius"/>
    </source>
</evidence>
<keyword evidence="2" id="KW-0813">Transport</keyword>
<dbReference type="PANTHER" id="PTHR10027:SF10">
    <property type="entry name" value="SLOWPOKE 2, ISOFORM D"/>
    <property type="match status" value="1"/>
</dbReference>
<evidence type="ECO:0000256" key="7">
    <source>
        <dbReference type="ARBA" id="ARBA00022989"/>
    </source>
</evidence>
<organism evidence="16 17">
    <name type="scientific">Rhodosorus marinus</name>
    <dbReference type="NCBI Taxonomy" id="101924"/>
    <lineage>
        <taxon>Eukaryota</taxon>
        <taxon>Rhodophyta</taxon>
        <taxon>Stylonematophyceae</taxon>
        <taxon>Stylonematales</taxon>
        <taxon>Stylonemataceae</taxon>
        <taxon>Rhodosorus</taxon>
    </lineage>
</organism>
<keyword evidence="7 12" id="KW-1133">Transmembrane helix</keyword>
<dbReference type="Pfam" id="PF03493">
    <property type="entry name" value="BK_channel_a"/>
    <property type="match status" value="1"/>
</dbReference>
<evidence type="ECO:0000256" key="1">
    <source>
        <dbReference type="ARBA" id="ARBA00004141"/>
    </source>
</evidence>
<dbReference type="GO" id="GO:0005267">
    <property type="term" value="F:potassium channel activity"/>
    <property type="evidence" value="ECO:0007669"/>
    <property type="project" value="UniProtKB-KW"/>
</dbReference>
<feature type="domain" description="RCK N-terminal" evidence="15">
    <location>
        <begin position="344"/>
        <end position="459"/>
    </location>
</feature>
<dbReference type="AlphaFoldDB" id="A0AAV8V2X6"/>
<evidence type="ECO:0000259" key="15">
    <source>
        <dbReference type="Pfam" id="PF22614"/>
    </source>
</evidence>
<keyword evidence="4 12" id="KW-0812">Transmembrane</keyword>
<dbReference type="GO" id="GO:0016020">
    <property type="term" value="C:membrane"/>
    <property type="evidence" value="ECO:0007669"/>
    <property type="project" value="UniProtKB-SubCell"/>
</dbReference>
<dbReference type="Gene3D" id="1.10.287.70">
    <property type="match status" value="1"/>
</dbReference>
<keyword evidence="8" id="KW-0406">Ion transport</keyword>
<evidence type="ECO:0008006" key="18">
    <source>
        <dbReference type="Google" id="ProtNLM"/>
    </source>
</evidence>
<feature type="domain" description="Calcium-activated potassium channel BK alpha subunit" evidence="13">
    <location>
        <begin position="531"/>
        <end position="622"/>
    </location>
</feature>
<keyword evidence="5" id="KW-0631">Potassium channel</keyword>
<evidence type="ECO:0000313" key="17">
    <source>
        <dbReference type="Proteomes" id="UP001157974"/>
    </source>
</evidence>
<evidence type="ECO:0000256" key="3">
    <source>
        <dbReference type="ARBA" id="ARBA00022538"/>
    </source>
</evidence>
<comment type="caution">
    <text evidence="16">The sequence shown here is derived from an EMBL/GenBank/DDBJ whole genome shotgun (WGS) entry which is preliminary data.</text>
</comment>
<comment type="catalytic activity">
    <reaction evidence="11">
        <text>K(+)(in) = K(+)(out)</text>
        <dbReference type="Rhea" id="RHEA:29463"/>
        <dbReference type="ChEBI" id="CHEBI:29103"/>
    </reaction>
</comment>
<dbReference type="EMBL" id="JAMWBK010000002">
    <property type="protein sequence ID" value="KAJ8907778.1"/>
    <property type="molecule type" value="Genomic_DNA"/>
</dbReference>
<feature type="transmembrane region" description="Helical" evidence="12">
    <location>
        <begin position="173"/>
        <end position="193"/>
    </location>
</feature>
<evidence type="ECO:0000313" key="16">
    <source>
        <dbReference type="EMBL" id="KAJ8907778.1"/>
    </source>
</evidence>
<dbReference type="Pfam" id="PF22614">
    <property type="entry name" value="Slo-like_RCK"/>
    <property type="match status" value="2"/>
</dbReference>
<comment type="subcellular location">
    <subcellularLocation>
        <location evidence="1">Membrane</location>
        <topology evidence="1">Multi-pass membrane protein</topology>
    </subcellularLocation>
</comment>
<evidence type="ECO:0000256" key="9">
    <source>
        <dbReference type="ARBA" id="ARBA00023136"/>
    </source>
</evidence>
<evidence type="ECO:0000256" key="5">
    <source>
        <dbReference type="ARBA" id="ARBA00022826"/>
    </source>
</evidence>
<gene>
    <name evidence="16" type="ORF">NDN08_007883</name>
</gene>
<evidence type="ECO:0000256" key="11">
    <source>
        <dbReference type="ARBA" id="ARBA00034430"/>
    </source>
</evidence>
<sequence>MELLDVDISSDDLPTWRDYLYLLLVGTAVLFARLILSTFIYTARFVASKLKLLGRLHKRQSKRTKSVKAYRSVKQMKENLSMTAKTGHYKFFKFLLPFKSTSKKLTFMVHFVSAVLNFTAIVGWVEGTRVAQTRLVFRILDLIAGTAFFARWLIALLTQPLVAIPRSMASAEFVLDSFSMPSLILSGVGAVSFVNLNYLRAYSFYICLIRLIYGARDPDKGEPVFDISTYVTAWFLQLYMIIFLITASIYSLEVTAALTNTLSILNAEGDVVWNMVTAIYFIFVTASTVGYGDLVPSTVLSQVFLILFLMLLVYLVGGKAASVVEAHNNHQLGDAGYRSGWLGRGHVVVLGNHGASEFQALHDCFFADPSEAETTIVLLGPWLTWKEIHWDRVQSQNKHIVKFVRGSAALEQDLRRSSIRSAGAIFAISNAKGKNSLAFDAAGTLSLLSLRERVPNVPCFATCTLVDSFEHMTESFTKHAQELMYNKDLTAREKRVAVLKRTARRFKTGYIPGVDEEVDVVRSKKANRWGIICTEKSIAALLALNIRFPGAATLVTDIISEFTNTMELEPNKRQEAAKWQKEFGEGRTNSFFLLEVPTWDLQISFASLAAALYDVYGLILVAFLPRDKDQRSKLKEKHMIFADFEAELIAEHLCLVVGTPSRINAAESAESEGLRSKLVELSKSPVALDTIASDAEALTMDRAPPGRVFNNHIVAIIFDTSGVQHLLRCFRELVFEKGIAEETPGVVVVSENALSREQEMLLQRRYYGEVVFIVGQPTQESTFEAAKLQMAKSLLVIGGDEDTPSEASGPTFKASKYDTNDADPVLCVLAAEQFLCGKKHFVYVTTLLKQQDTVGYLENLHRVPMKVRHGDPCTWKSESQQTELLGEAPTFEQPLAEMVGSKLFRDSSTLTDRHQPASLTASGSLIFRSSVSVLLCREYQIPGILDVASMLMSRQHVISLISAPKSVVGRTFSYAFTFLLRCRAIAVGLLRSTSSVQNDINLNSEDDIHNMPMPSSWVYTNPHQETILGEDDGIFIISNKLLETRSILQSLDKQEPSSELLYEGSDDMRS</sequence>
<evidence type="ECO:0000256" key="10">
    <source>
        <dbReference type="ARBA" id="ARBA00023303"/>
    </source>
</evidence>
<reference evidence="16 17" key="1">
    <citation type="journal article" date="2023" name="Nat. Commun.">
        <title>Origin of minicircular mitochondrial genomes in red algae.</title>
        <authorList>
            <person name="Lee Y."/>
            <person name="Cho C.H."/>
            <person name="Lee Y.M."/>
            <person name="Park S.I."/>
            <person name="Yang J.H."/>
            <person name="West J.A."/>
            <person name="Bhattacharya D."/>
            <person name="Yoon H.S."/>
        </authorList>
    </citation>
    <scope>NUCLEOTIDE SEQUENCE [LARGE SCALE GENOMIC DNA]</scope>
    <source>
        <strain evidence="16 17">CCMP1338</strain>
        <tissue evidence="16">Whole cell</tissue>
    </source>
</reference>
<dbReference type="Pfam" id="PF07885">
    <property type="entry name" value="Ion_trans_2"/>
    <property type="match status" value="1"/>
</dbReference>
<feature type="transmembrane region" description="Helical" evidence="12">
    <location>
        <begin position="227"/>
        <end position="251"/>
    </location>
</feature>
<evidence type="ECO:0000256" key="8">
    <source>
        <dbReference type="ARBA" id="ARBA00023065"/>
    </source>
</evidence>
<dbReference type="Gene3D" id="3.40.50.720">
    <property type="entry name" value="NAD(P)-binding Rossmann-like Domain"/>
    <property type="match status" value="1"/>
</dbReference>
<feature type="domain" description="Potassium channel" evidence="14">
    <location>
        <begin position="253"/>
        <end position="317"/>
    </location>
</feature>
<dbReference type="InterPro" id="IPR013099">
    <property type="entry name" value="K_chnl_dom"/>
</dbReference>
<dbReference type="InterPro" id="IPR047871">
    <property type="entry name" value="K_chnl_Slo-like"/>
</dbReference>
<keyword evidence="10" id="KW-0407">Ion channel</keyword>
<feature type="transmembrane region" description="Helical" evidence="12">
    <location>
        <begin position="20"/>
        <end position="41"/>
    </location>
</feature>
<keyword evidence="6" id="KW-0630">Potassium</keyword>
<feature type="transmembrane region" description="Helical" evidence="12">
    <location>
        <begin position="299"/>
        <end position="317"/>
    </location>
</feature>
<keyword evidence="3" id="KW-0633">Potassium transport</keyword>
<accession>A0AAV8V2X6</accession>
<dbReference type="Proteomes" id="UP001157974">
    <property type="component" value="Unassembled WGS sequence"/>
</dbReference>
<feature type="transmembrane region" description="Helical" evidence="12">
    <location>
        <begin position="137"/>
        <end position="161"/>
    </location>
</feature>
<dbReference type="SUPFAM" id="SSF81324">
    <property type="entry name" value="Voltage-gated potassium channels"/>
    <property type="match status" value="1"/>
</dbReference>
<keyword evidence="17" id="KW-1185">Reference proteome</keyword>
<protein>
    <recommendedName>
        <fullName evidence="18">Potassium channel domain-containing protein</fullName>
    </recommendedName>
</protein>
<keyword evidence="9 12" id="KW-0472">Membrane</keyword>
<evidence type="ECO:0000256" key="6">
    <source>
        <dbReference type="ARBA" id="ARBA00022958"/>
    </source>
</evidence>
<dbReference type="InterPro" id="IPR003929">
    <property type="entry name" value="K_chnl_BK_asu"/>
</dbReference>
<evidence type="ECO:0000259" key="14">
    <source>
        <dbReference type="Pfam" id="PF07885"/>
    </source>
</evidence>
<feature type="transmembrane region" description="Helical" evidence="12">
    <location>
        <begin position="105"/>
        <end position="125"/>
    </location>
</feature>